<evidence type="ECO:0000256" key="1">
    <source>
        <dbReference type="ARBA" id="ARBA00022490"/>
    </source>
</evidence>
<gene>
    <name evidence="7" type="primary">gidB</name>
    <name evidence="6" type="synonym">rsmG</name>
    <name evidence="7" type="ORF">SFLOR_v1c11130</name>
</gene>
<dbReference type="NCBIfam" id="TIGR00138">
    <property type="entry name" value="rsmG_gidB"/>
    <property type="match status" value="1"/>
</dbReference>
<sequence length="231" mass="26730">MNWNKFEELNIVFTEKQKQDLIKYKNILQEQNKIHNLTAITQDQEIIDKHFYDSLIFTKVFNPDGLEILDIGTGAGFPGVVLKIMFPNSKIYLLESNGKKINFLNTVIKELDLKNIWTLKVRAEEYSVENKEKFDVIISRAMAPLNILLEVGVQALKIKGTFICLKSKNIANELNELNGQETKLGLSLQKKQNYEDDILGERNNLFYIKNSSTSIEYPRLYSQIRKRPLGK</sequence>
<feature type="binding site" evidence="6">
    <location>
        <position position="72"/>
    </location>
    <ligand>
        <name>S-adenosyl-L-methionine</name>
        <dbReference type="ChEBI" id="CHEBI:59789"/>
    </ligand>
</feature>
<dbReference type="Gene3D" id="3.40.50.150">
    <property type="entry name" value="Vaccinia Virus protein VP39"/>
    <property type="match status" value="1"/>
</dbReference>
<dbReference type="KEGG" id="sfz:SFLOR_v1c11130"/>
<protein>
    <recommendedName>
        <fullName evidence="6">Ribosomal RNA small subunit methyltransferase G</fullName>
        <ecNumber evidence="6">2.1.1.-</ecNumber>
    </recommendedName>
    <alternativeName>
        <fullName evidence="6">16S rRNA 7-methylguanosine methyltransferase</fullName>
        <shortName evidence="6">16S rRNA m7G methyltransferase</shortName>
    </alternativeName>
</protein>
<dbReference type="PANTHER" id="PTHR31760">
    <property type="entry name" value="S-ADENOSYL-L-METHIONINE-DEPENDENT METHYLTRANSFERASES SUPERFAMILY PROTEIN"/>
    <property type="match status" value="1"/>
</dbReference>
<dbReference type="Proteomes" id="UP000231823">
    <property type="component" value="Chromosome"/>
</dbReference>
<dbReference type="CDD" id="cd02440">
    <property type="entry name" value="AdoMet_MTases"/>
    <property type="match status" value="1"/>
</dbReference>
<keyword evidence="3 6" id="KW-0489">Methyltransferase</keyword>
<organism evidence="7 8">
    <name type="scientific">Spiroplasma floricola 23-6</name>
    <dbReference type="NCBI Taxonomy" id="1336749"/>
    <lineage>
        <taxon>Bacteria</taxon>
        <taxon>Bacillati</taxon>
        <taxon>Mycoplasmatota</taxon>
        <taxon>Mollicutes</taxon>
        <taxon>Entomoplasmatales</taxon>
        <taxon>Spiroplasmataceae</taxon>
        <taxon>Spiroplasma</taxon>
    </lineage>
</organism>
<dbReference type="SUPFAM" id="SSF53335">
    <property type="entry name" value="S-adenosyl-L-methionine-dependent methyltransferases"/>
    <property type="match status" value="1"/>
</dbReference>
<comment type="function">
    <text evidence="6">Specifically methylates the N7 position of a guanine in 16S rRNA.</text>
</comment>
<name>A0A2K8SFC5_9MOLU</name>
<dbReference type="GO" id="GO:0070043">
    <property type="term" value="F:rRNA (guanine-N7-)-methyltransferase activity"/>
    <property type="evidence" value="ECO:0007669"/>
    <property type="project" value="UniProtKB-UniRule"/>
</dbReference>
<dbReference type="EMBL" id="CP025057">
    <property type="protein sequence ID" value="AUB32159.1"/>
    <property type="molecule type" value="Genomic_DNA"/>
</dbReference>
<dbReference type="PIRSF" id="PIRSF003078">
    <property type="entry name" value="GidB"/>
    <property type="match status" value="1"/>
</dbReference>
<dbReference type="AlphaFoldDB" id="A0A2K8SFC5"/>
<comment type="caution">
    <text evidence="6">Lacks conserved residue(s) required for the propagation of feature annotation.</text>
</comment>
<dbReference type="EC" id="2.1.1.-" evidence="6"/>
<keyword evidence="1 6" id="KW-0963">Cytoplasm</keyword>
<keyword evidence="8" id="KW-1185">Reference proteome</keyword>
<evidence type="ECO:0000256" key="5">
    <source>
        <dbReference type="ARBA" id="ARBA00022691"/>
    </source>
</evidence>
<feature type="binding site" evidence="6">
    <location>
        <position position="77"/>
    </location>
    <ligand>
        <name>S-adenosyl-L-methionine</name>
        <dbReference type="ChEBI" id="CHEBI:59789"/>
    </ligand>
</feature>
<feature type="binding site" evidence="6">
    <location>
        <position position="140"/>
    </location>
    <ligand>
        <name>S-adenosyl-L-methionine</name>
        <dbReference type="ChEBI" id="CHEBI:59789"/>
    </ligand>
</feature>
<evidence type="ECO:0000256" key="6">
    <source>
        <dbReference type="HAMAP-Rule" id="MF_00074"/>
    </source>
</evidence>
<keyword evidence="4 6" id="KW-0808">Transferase</keyword>
<evidence type="ECO:0000256" key="3">
    <source>
        <dbReference type="ARBA" id="ARBA00022603"/>
    </source>
</evidence>
<accession>A0A2K8SFC5</accession>
<dbReference type="OrthoDB" id="9808773at2"/>
<comment type="subcellular location">
    <subcellularLocation>
        <location evidence="6">Cytoplasm</location>
    </subcellularLocation>
</comment>
<dbReference type="Pfam" id="PF02527">
    <property type="entry name" value="GidB"/>
    <property type="match status" value="1"/>
</dbReference>
<dbReference type="InterPro" id="IPR029063">
    <property type="entry name" value="SAM-dependent_MTases_sf"/>
</dbReference>
<evidence type="ECO:0000313" key="8">
    <source>
        <dbReference type="Proteomes" id="UP000231823"/>
    </source>
</evidence>
<evidence type="ECO:0000313" key="7">
    <source>
        <dbReference type="EMBL" id="AUB32159.1"/>
    </source>
</evidence>
<dbReference type="InterPro" id="IPR003682">
    <property type="entry name" value="rRNA_ssu_MeTfrase_G"/>
</dbReference>
<evidence type="ECO:0000256" key="4">
    <source>
        <dbReference type="ARBA" id="ARBA00022679"/>
    </source>
</evidence>
<dbReference type="RefSeq" id="WP_100917102.1">
    <property type="nucleotide sequence ID" value="NZ_CP025057.1"/>
</dbReference>
<comment type="similarity">
    <text evidence="6">Belongs to the methyltransferase superfamily. RNA methyltransferase RsmG family.</text>
</comment>
<dbReference type="GO" id="GO:0005829">
    <property type="term" value="C:cytosol"/>
    <property type="evidence" value="ECO:0007669"/>
    <property type="project" value="TreeGrafter"/>
</dbReference>
<reference evidence="7 8" key="1">
    <citation type="submission" date="2017-12" db="EMBL/GenBank/DDBJ databases">
        <title>Complete genome sequence of Spiroplasma floricola 23-6 (ATCC 29989).</title>
        <authorList>
            <person name="Tsai Y.-M."/>
            <person name="Wu P.-S."/>
            <person name="Lo W.-S."/>
            <person name="Kuo C.-H."/>
        </authorList>
    </citation>
    <scope>NUCLEOTIDE SEQUENCE [LARGE SCALE GENOMIC DNA]</scope>
    <source>
        <strain evidence="7 8">23-6</strain>
    </source>
</reference>
<dbReference type="HAMAP" id="MF_00074">
    <property type="entry name" value="16SrRNA_methyltr_G"/>
    <property type="match status" value="1"/>
</dbReference>
<dbReference type="PANTHER" id="PTHR31760:SF0">
    <property type="entry name" value="S-ADENOSYL-L-METHIONINE-DEPENDENT METHYLTRANSFERASES SUPERFAMILY PROTEIN"/>
    <property type="match status" value="1"/>
</dbReference>
<keyword evidence="2 6" id="KW-0698">rRNA processing</keyword>
<evidence type="ECO:0000256" key="2">
    <source>
        <dbReference type="ARBA" id="ARBA00022552"/>
    </source>
</evidence>
<feature type="binding site" evidence="6">
    <location>
        <begin position="123"/>
        <end position="124"/>
    </location>
    <ligand>
        <name>S-adenosyl-L-methionine</name>
        <dbReference type="ChEBI" id="CHEBI:59789"/>
    </ligand>
</feature>
<keyword evidence="5 6" id="KW-0949">S-adenosyl-L-methionine</keyword>
<proteinExistence type="inferred from homology"/>